<name>A0A402CWI3_9BACT</name>
<reference evidence="1 2" key="1">
    <citation type="journal article" date="2019" name="Int. J. Syst. Evol. Microbiol.">
        <title>Capsulimonas corticalis gen. nov., sp. nov., an aerobic capsulated bacterium, of a novel bacterial order, Capsulimonadales ord. nov., of the class Armatimonadia of the phylum Armatimonadetes.</title>
        <authorList>
            <person name="Li J."/>
            <person name="Kudo C."/>
            <person name="Tonouchi A."/>
        </authorList>
    </citation>
    <scope>NUCLEOTIDE SEQUENCE [LARGE SCALE GENOMIC DNA]</scope>
    <source>
        <strain evidence="1 2">AX-7</strain>
    </source>
</reference>
<protein>
    <submittedName>
        <fullName evidence="1">Uncharacterized protein</fullName>
    </submittedName>
</protein>
<gene>
    <name evidence="1" type="ORF">CCAX7_62190</name>
</gene>
<accession>A0A402CWI3</accession>
<sequence>MRLIRVFTLGELLCPAIFAASLLSGVRLLAQTDIDFTLTDLAGVASSYELRRAQLQTARAQDKRGRRQAQRMRQVALDRQQDQEWLIHHRSQEHSVLASRRESGTRRQDQIQRDVPITFLQNLTFTFVTPQRQGVSGVAMRAMIHPARGSDRVVSGLTTDLGGHIRLMRVGPLPATVSFDREQATGASHPQDPVSEPEWEFSDPHAARFRLSTGIGRRIATYTVAASDSSSAKPERVASLIASRPFLRPLRRTVRKVMVFEDNAAPIVLERTVVDLDLTAPPGATATTPALPNQEFPVGDTGHVALRLPVAALADGPVTLRVGRILPGGEAETTVESYGTDPYSSNVVQAGPLRLARIDRCQITGGIGVLDTQAEIMMALGDKKRAGVSKEDDRGEWWDYGKGGLSVRMRKIASGATVAERIRLTSAAGGGVGGISVGDSWQSVQTAFGPADIETPVNGATSQFEAASYLDGGLRVVHDDKVRWIDIARPTPLLVEGTTAFVRREPARLFVKSFLGRERTPLSSKQDMEACLRRLPSVRIVGSEGEADLILTGEVADFTEKKENFLIGSLPFKYRCDTGLRYSLFDARTSTYVVRDKEVGATAGADYTKETIAGLIALGVLGSQKGDAPKLLGLVLGIAGAAELQRGVRNAVNRCPSIATRTACDTLSSDISRAADFSVRVTGVDYGRALLTINAGSEDGVRVSTPDSPCEFEVLVEGVPLPGGESGGKADYSTAVVVSAGPHDAVCELRRVRRRIDRFREKIDQKLDPDMARLIPAPASGAVSARATLRFPSVEVVPLRDLVSDDKADDALRQGALRLSRANEDHSR</sequence>
<organism evidence="1 2">
    <name type="scientific">Capsulimonas corticalis</name>
    <dbReference type="NCBI Taxonomy" id="2219043"/>
    <lineage>
        <taxon>Bacteria</taxon>
        <taxon>Bacillati</taxon>
        <taxon>Armatimonadota</taxon>
        <taxon>Armatimonadia</taxon>
        <taxon>Capsulimonadales</taxon>
        <taxon>Capsulimonadaceae</taxon>
        <taxon>Capsulimonas</taxon>
    </lineage>
</organism>
<dbReference type="KEGG" id="ccot:CCAX7_62190"/>
<dbReference type="Proteomes" id="UP000287394">
    <property type="component" value="Chromosome"/>
</dbReference>
<evidence type="ECO:0000313" key="2">
    <source>
        <dbReference type="Proteomes" id="UP000287394"/>
    </source>
</evidence>
<proteinExistence type="predicted"/>
<dbReference type="RefSeq" id="WP_125206013.1">
    <property type="nucleotide sequence ID" value="NZ_AP025739.1"/>
</dbReference>
<dbReference type="EMBL" id="AP025739">
    <property type="protein sequence ID" value="BDI34168.1"/>
    <property type="molecule type" value="Genomic_DNA"/>
</dbReference>
<dbReference type="AlphaFoldDB" id="A0A402CWI3"/>
<keyword evidence="2" id="KW-1185">Reference proteome</keyword>
<evidence type="ECO:0000313" key="1">
    <source>
        <dbReference type="EMBL" id="BDI34168.1"/>
    </source>
</evidence>